<keyword evidence="4 6" id="KW-0472">Membrane</keyword>
<feature type="transmembrane region" description="Helical" evidence="6">
    <location>
        <begin position="218"/>
        <end position="237"/>
    </location>
</feature>
<comment type="subcellular location">
    <subcellularLocation>
        <location evidence="1">Membrane</location>
        <topology evidence="1">Multi-pass membrane protein</topology>
    </subcellularLocation>
</comment>
<dbReference type="PANTHER" id="PTHR45951">
    <property type="entry name" value="PROTEIN DISPATCHED-RELATED"/>
    <property type="match status" value="1"/>
</dbReference>
<dbReference type="SUPFAM" id="SSF82866">
    <property type="entry name" value="Multidrug efflux transporter AcrB transmembrane domain"/>
    <property type="match status" value="1"/>
</dbReference>
<evidence type="ECO:0000256" key="6">
    <source>
        <dbReference type="SAM" id="Phobius"/>
    </source>
</evidence>
<dbReference type="InterPro" id="IPR052081">
    <property type="entry name" value="Dispatched_Hh_regulator"/>
</dbReference>
<accession>A0A915HVY5</accession>
<name>A0A915HVY5_ROMCU</name>
<dbReference type="GO" id="GO:0016020">
    <property type="term" value="C:membrane"/>
    <property type="evidence" value="ECO:0007669"/>
    <property type="project" value="UniProtKB-SubCell"/>
</dbReference>
<dbReference type="Gene3D" id="1.20.1640.10">
    <property type="entry name" value="Multidrug efflux transporter AcrB transmembrane domain"/>
    <property type="match status" value="1"/>
</dbReference>
<evidence type="ECO:0000256" key="2">
    <source>
        <dbReference type="ARBA" id="ARBA00022692"/>
    </source>
</evidence>
<feature type="transmembrane region" description="Helical" evidence="6">
    <location>
        <begin position="276"/>
        <end position="299"/>
    </location>
</feature>
<reference evidence="8" key="1">
    <citation type="submission" date="2022-11" db="UniProtKB">
        <authorList>
            <consortium name="WormBaseParasite"/>
        </authorList>
    </citation>
    <scope>IDENTIFICATION</scope>
</reference>
<evidence type="ECO:0000313" key="7">
    <source>
        <dbReference type="Proteomes" id="UP000887565"/>
    </source>
</evidence>
<sequence>MTHVVIQYQSTESLFNVNAISELNSFIGNIEKNWKYLFEGATAASGVEGVNSTSFSIVKIISCLNNYSTNLDKADIERTRSLLASCALFFEDLRACYSKACSGAMDQKLCSKLPLGCQNPIIYHTFEYFLSSDMFSNNTLPISSIGADDHVYALIILPIKRLSSLNSGQLSPTRFNETSIESYLELEEKIISLSSQLKFAGVVALEMGLESELFQKSLILDARLLILGLILVSSIIWLYSSSLFYTIAVFFTLLYSVGIAYFVYRFVFRINFFPFMNLLVFALLIGIGADDTFVLYHVYYMYTKKGGVYGNSGVGTPRDLSNG</sequence>
<keyword evidence="7" id="KW-1185">Reference proteome</keyword>
<feature type="transmembrane region" description="Helical" evidence="6">
    <location>
        <begin position="243"/>
        <end position="264"/>
    </location>
</feature>
<organism evidence="7 8">
    <name type="scientific">Romanomermis culicivorax</name>
    <name type="common">Nematode worm</name>
    <dbReference type="NCBI Taxonomy" id="13658"/>
    <lineage>
        <taxon>Eukaryota</taxon>
        <taxon>Metazoa</taxon>
        <taxon>Ecdysozoa</taxon>
        <taxon>Nematoda</taxon>
        <taxon>Enoplea</taxon>
        <taxon>Dorylaimia</taxon>
        <taxon>Mermithida</taxon>
        <taxon>Mermithoidea</taxon>
        <taxon>Mermithidae</taxon>
        <taxon>Romanomermis</taxon>
    </lineage>
</organism>
<evidence type="ECO:0000256" key="3">
    <source>
        <dbReference type="ARBA" id="ARBA00022989"/>
    </source>
</evidence>
<proteinExistence type="predicted"/>
<evidence type="ECO:0000256" key="1">
    <source>
        <dbReference type="ARBA" id="ARBA00004141"/>
    </source>
</evidence>
<dbReference type="Proteomes" id="UP000887565">
    <property type="component" value="Unplaced"/>
</dbReference>
<evidence type="ECO:0000256" key="5">
    <source>
        <dbReference type="ARBA" id="ARBA00023180"/>
    </source>
</evidence>
<dbReference type="WBParaSite" id="nRc.2.0.1.t06064-RA">
    <property type="protein sequence ID" value="nRc.2.0.1.t06064-RA"/>
    <property type="gene ID" value="nRc.2.0.1.g06064"/>
</dbReference>
<dbReference type="PANTHER" id="PTHR45951:SF3">
    <property type="entry name" value="PROTEIN DISPATCHED"/>
    <property type="match status" value="1"/>
</dbReference>
<dbReference type="AlphaFoldDB" id="A0A915HVY5"/>
<evidence type="ECO:0000256" key="4">
    <source>
        <dbReference type="ARBA" id="ARBA00023136"/>
    </source>
</evidence>
<evidence type="ECO:0000313" key="8">
    <source>
        <dbReference type="WBParaSite" id="nRc.2.0.1.t06064-RA"/>
    </source>
</evidence>
<keyword evidence="5" id="KW-0325">Glycoprotein</keyword>
<protein>
    <submittedName>
        <fullName evidence="8">Uncharacterized protein</fullName>
    </submittedName>
</protein>
<dbReference type="GO" id="GO:0022857">
    <property type="term" value="F:transmembrane transporter activity"/>
    <property type="evidence" value="ECO:0007669"/>
    <property type="project" value="TreeGrafter"/>
</dbReference>
<keyword evidence="3 6" id="KW-1133">Transmembrane helix</keyword>
<dbReference type="GO" id="GO:0007224">
    <property type="term" value="P:smoothened signaling pathway"/>
    <property type="evidence" value="ECO:0007669"/>
    <property type="project" value="TreeGrafter"/>
</dbReference>
<keyword evidence="2 6" id="KW-0812">Transmembrane</keyword>